<reference evidence="4" key="1">
    <citation type="submission" date="2025-08" db="UniProtKB">
        <authorList>
            <consortium name="Ensembl"/>
        </authorList>
    </citation>
    <scope>IDENTIFICATION</scope>
</reference>
<evidence type="ECO:0000256" key="3">
    <source>
        <dbReference type="ARBA" id="ARBA00025745"/>
    </source>
</evidence>
<sequence>MFVPSQKSPPDLKGFTLIMPVVAVGNVGQLAVDLIISTFNMDRVGHIHTDCLIPMAGSNPYSTGKEDADGVHTACFVLGFRRKRTKKFRQVLVSWMKASGFSRTIVLSSSQAYQRDDRQLQGSPLRYLVTPSMLKLSEGALKELGWLEMEKVQAFPGVTDGNSEPRLYIPGGGITKGLYTDSCAEDLPLAVLLLFCSEGDNIPDAFTIINHLNSWLHLLDYPVSHPNKWKIPPSWTLMFGSGIPPALF</sequence>
<evidence type="ECO:0000313" key="5">
    <source>
        <dbReference type="Proteomes" id="UP000694523"/>
    </source>
</evidence>
<dbReference type="Ensembl" id="ENSNMLT00000004832.1">
    <property type="protein sequence ID" value="ENSNMLP00000004211.1"/>
    <property type="gene ID" value="ENSNMLG00000003094.1"/>
</dbReference>
<protein>
    <recommendedName>
        <fullName evidence="1">Proteasome assembly chaperone 2</fullName>
    </recommendedName>
</protein>
<dbReference type="InterPro" id="IPR019151">
    <property type="entry name" value="Proteasome_assmbl_chaperone_2"/>
</dbReference>
<reference evidence="4" key="2">
    <citation type="submission" date="2025-09" db="UniProtKB">
        <authorList>
            <consortium name="Ensembl"/>
        </authorList>
    </citation>
    <scope>IDENTIFICATION</scope>
</reference>
<comment type="similarity">
    <text evidence="3">Belongs to the PSMG2 family.</text>
</comment>
<dbReference type="SUPFAM" id="SSF159659">
    <property type="entry name" value="Cgl1923-like"/>
    <property type="match status" value="1"/>
</dbReference>
<dbReference type="AlphaFoldDB" id="A0A8C6SB01"/>
<dbReference type="PANTHER" id="PTHR12970">
    <property type="entry name" value="PROTEASOME ASSEMBLY CHAPERONE 2"/>
    <property type="match status" value="1"/>
</dbReference>
<dbReference type="PANTHER" id="PTHR12970:SF1">
    <property type="entry name" value="PROTEASOME ASSEMBLY CHAPERONE 2"/>
    <property type="match status" value="1"/>
</dbReference>
<keyword evidence="5" id="KW-1185">Reference proteome</keyword>
<dbReference type="Pfam" id="PF09754">
    <property type="entry name" value="PAC2"/>
    <property type="match status" value="1"/>
</dbReference>
<dbReference type="Proteomes" id="UP000694523">
    <property type="component" value="Unplaced"/>
</dbReference>
<accession>A0A8C6SB01</accession>
<dbReference type="GO" id="GO:0005634">
    <property type="term" value="C:nucleus"/>
    <property type="evidence" value="ECO:0007669"/>
    <property type="project" value="TreeGrafter"/>
</dbReference>
<evidence type="ECO:0000313" key="4">
    <source>
        <dbReference type="Ensembl" id="ENSNMLP00000004211.1"/>
    </source>
</evidence>
<dbReference type="InterPro" id="IPR016562">
    <property type="entry name" value="Proteasome_assmbl_chp_2_euk"/>
</dbReference>
<keyword evidence="2" id="KW-0143">Chaperone</keyword>
<dbReference type="InterPro" id="IPR038389">
    <property type="entry name" value="PSMG2_sf"/>
</dbReference>
<dbReference type="Gene3D" id="3.40.50.10900">
    <property type="entry name" value="PAC-like subunit"/>
    <property type="match status" value="2"/>
</dbReference>
<dbReference type="GO" id="GO:0043248">
    <property type="term" value="P:proteasome assembly"/>
    <property type="evidence" value="ECO:0007669"/>
    <property type="project" value="TreeGrafter"/>
</dbReference>
<organism evidence="4 5">
    <name type="scientific">Neogobius melanostomus</name>
    <name type="common">round goby</name>
    <dbReference type="NCBI Taxonomy" id="47308"/>
    <lineage>
        <taxon>Eukaryota</taxon>
        <taxon>Metazoa</taxon>
        <taxon>Chordata</taxon>
        <taxon>Craniata</taxon>
        <taxon>Vertebrata</taxon>
        <taxon>Euteleostomi</taxon>
        <taxon>Actinopterygii</taxon>
        <taxon>Neopterygii</taxon>
        <taxon>Teleostei</taxon>
        <taxon>Neoteleostei</taxon>
        <taxon>Acanthomorphata</taxon>
        <taxon>Gobiaria</taxon>
        <taxon>Gobiiformes</taxon>
        <taxon>Gobioidei</taxon>
        <taxon>Gobiidae</taxon>
        <taxon>Benthophilinae</taxon>
        <taxon>Neogobiini</taxon>
        <taxon>Neogobius</taxon>
    </lineage>
</organism>
<name>A0A8C6SB01_9GOBI</name>
<proteinExistence type="inferred from homology"/>
<evidence type="ECO:0000256" key="1">
    <source>
        <dbReference type="ARBA" id="ARBA00019186"/>
    </source>
</evidence>
<evidence type="ECO:0000256" key="2">
    <source>
        <dbReference type="ARBA" id="ARBA00023186"/>
    </source>
</evidence>
<dbReference type="GO" id="GO:0005829">
    <property type="term" value="C:cytosol"/>
    <property type="evidence" value="ECO:0007669"/>
    <property type="project" value="TreeGrafter"/>
</dbReference>